<feature type="domain" description="BFN" evidence="1">
    <location>
        <begin position="1"/>
        <end position="129"/>
    </location>
</feature>
<evidence type="ECO:0000313" key="2">
    <source>
        <dbReference type="EMBL" id="MFC4334279.1"/>
    </source>
</evidence>
<name>A0ABV8TUV8_9ACTN</name>
<comment type="caution">
    <text evidence="2">The sequence shown here is derived from an EMBL/GenBank/DDBJ whole genome shotgun (WGS) entry which is preliminary data.</text>
</comment>
<dbReference type="Pfam" id="PF02577">
    <property type="entry name" value="BFN_dom"/>
    <property type="match status" value="1"/>
</dbReference>
<gene>
    <name evidence="2" type="ORF">ACFPET_03605</name>
</gene>
<accession>A0ABV8TUV8</accession>
<dbReference type="Proteomes" id="UP001595823">
    <property type="component" value="Unassembled WGS sequence"/>
</dbReference>
<dbReference type="InterPro" id="IPR036104">
    <property type="entry name" value="BFN_sf"/>
</dbReference>
<dbReference type="RefSeq" id="WP_380618069.1">
    <property type="nucleotide sequence ID" value="NZ_JBHSDK010000003.1"/>
</dbReference>
<dbReference type="EMBL" id="JBHSDK010000003">
    <property type="protein sequence ID" value="MFC4334279.1"/>
    <property type="molecule type" value="Genomic_DNA"/>
</dbReference>
<dbReference type="PANTHER" id="PTHR15160:SF1">
    <property type="entry name" value="VON HIPPEL-LINDAU DISEASE TUMOR SUPPRESSOR"/>
    <property type="match status" value="1"/>
</dbReference>
<reference evidence="3" key="1">
    <citation type="journal article" date="2019" name="Int. J. Syst. Evol. Microbiol.">
        <title>The Global Catalogue of Microorganisms (GCM) 10K type strain sequencing project: providing services to taxonomists for standard genome sequencing and annotation.</title>
        <authorList>
            <consortium name="The Broad Institute Genomics Platform"/>
            <consortium name="The Broad Institute Genome Sequencing Center for Infectious Disease"/>
            <person name="Wu L."/>
            <person name="Ma J."/>
        </authorList>
    </citation>
    <scope>NUCLEOTIDE SEQUENCE [LARGE SCALE GENOMIC DNA]</scope>
    <source>
        <strain evidence="3">IBRC-M 10908</strain>
    </source>
</reference>
<keyword evidence="3" id="KW-1185">Reference proteome</keyword>
<protein>
    <submittedName>
        <fullName evidence="2">Bifunctional nuclease family protein</fullName>
    </submittedName>
</protein>
<dbReference type="InterPro" id="IPR003729">
    <property type="entry name" value="Bi_nuclease_dom"/>
</dbReference>
<organism evidence="2 3">
    <name type="scientific">Salininema proteolyticum</name>
    <dbReference type="NCBI Taxonomy" id="1607685"/>
    <lineage>
        <taxon>Bacteria</taxon>
        <taxon>Bacillati</taxon>
        <taxon>Actinomycetota</taxon>
        <taxon>Actinomycetes</taxon>
        <taxon>Glycomycetales</taxon>
        <taxon>Glycomycetaceae</taxon>
        <taxon>Salininema</taxon>
    </lineage>
</organism>
<evidence type="ECO:0000313" key="3">
    <source>
        <dbReference type="Proteomes" id="UP001595823"/>
    </source>
</evidence>
<proteinExistence type="predicted"/>
<dbReference type="SUPFAM" id="SSF103256">
    <property type="entry name" value="Hypothetical protein TM0160"/>
    <property type="match status" value="1"/>
</dbReference>
<dbReference type="PROSITE" id="PS51658">
    <property type="entry name" value="BFN"/>
    <property type="match status" value="1"/>
</dbReference>
<sequence length="162" mass="17781">MKEMDVVGVRVELPSKQPVVLLHETAGDRYLPIWIGTVEAAAIAYHHNETPLPRPLTHDLLGDVIETLGATLDRVEIVDLKEAVFFAELVIDGETRVSSRSSDAIALALRSHVPILCSDEVLDAAGVNLPDSEEEEVERFRRFLSEVEPEDFEEESGPGGPA</sequence>
<dbReference type="PANTHER" id="PTHR15160">
    <property type="entry name" value="VON HIPPEL-LINDAU PROTEIN"/>
    <property type="match status" value="1"/>
</dbReference>
<dbReference type="Gene3D" id="3.10.690.10">
    <property type="entry name" value="Bifunctional nuclease domain"/>
    <property type="match status" value="1"/>
</dbReference>
<evidence type="ECO:0000259" key="1">
    <source>
        <dbReference type="PROSITE" id="PS51658"/>
    </source>
</evidence>